<feature type="transmembrane region" description="Helical" evidence="1">
    <location>
        <begin position="306"/>
        <end position="326"/>
    </location>
</feature>
<accession>Q2GSI1</accession>
<dbReference type="AlphaFoldDB" id="Q2GSI1"/>
<organism evidence="2 3">
    <name type="scientific">Chaetomium globosum (strain ATCC 6205 / CBS 148.51 / DSM 1962 / NBRC 6347 / NRRL 1970)</name>
    <name type="common">Soil fungus</name>
    <dbReference type="NCBI Taxonomy" id="306901"/>
    <lineage>
        <taxon>Eukaryota</taxon>
        <taxon>Fungi</taxon>
        <taxon>Dikarya</taxon>
        <taxon>Ascomycota</taxon>
        <taxon>Pezizomycotina</taxon>
        <taxon>Sordariomycetes</taxon>
        <taxon>Sordariomycetidae</taxon>
        <taxon>Sordariales</taxon>
        <taxon>Chaetomiaceae</taxon>
        <taxon>Chaetomium</taxon>
    </lineage>
</organism>
<evidence type="ECO:0000256" key="1">
    <source>
        <dbReference type="SAM" id="Phobius"/>
    </source>
</evidence>
<feature type="transmembrane region" description="Helical" evidence="1">
    <location>
        <begin position="233"/>
        <end position="254"/>
    </location>
</feature>
<feature type="transmembrane region" description="Helical" evidence="1">
    <location>
        <begin position="266"/>
        <end position="285"/>
    </location>
</feature>
<dbReference type="GeneID" id="4395137"/>
<dbReference type="OrthoDB" id="5429468at2759"/>
<keyword evidence="1" id="KW-1133">Transmembrane helix</keyword>
<dbReference type="VEuPathDB" id="FungiDB:CHGG_09073"/>
<dbReference type="HOGENOM" id="CLU_567573_0_0_1"/>
<gene>
    <name evidence="2" type="ORF">CHGG_09073</name>
</gene>
<evidence type="ECO:0000313" key="2">
    <source>
        <dbReference type="EMBL" id="EAQ85059.1"/>
    </source>
</evidence>
<keyword evidence="1" id="KW-0812">Transmembrane</keyword>
<keyword evidence="3" id="KW-1185">Reference proteome</keyword>
<evidence type="ECO:0000313" key="3">
    <source>
        <dbReference type="Proteomes" id="UP000001056"/>
    </source>
</evidence>
<dbReference type="Proteomes" id="UP000001056">
    <property type="component" value="Unassembled WGS sequence"/>
</dbReference>
<feature type="transmembrane region" description="Helical" evidence="1">
    <location>
        <begin position="191"/>
        <end position="212"/>
    </location>
</feature>
<sequence>MARSGGRRVGKPTTEIDYSALEDQEYRYYGASGHEAQANSARCRRGIELSDFVRNWTFLKYLLLGLLGTGLVAAVFFLAVAMAIIVRSVTADNTSFDPSHPDFALYKNSRFKECYSLTPDTQNCTAIRAGLDAHSTRLSSEFGYVDNTAGWAAYTSAEQSAHPPIYDWCQIVSCFNGFKIIPSEARPSATILPDIVCWWIVIATSVSALFHAGKQLWYAYKPESEPCKARRDISWLDWIFIAYDLGGPILFWWISFGLFAANPAQSATIALTAWVAAWKLGYITKYHPYSCALEYHPKAKLWIPRFFNLMALLQWAGGVYIMVVYLGDLSSKGSTLTSYDCLESAVGAAPGSSPCSAADLCSKALLFRNDDFRYPDTFQVGGRYTLLAFFWTWTLMAVMPFVFMLIGWLGSKLAGDSAERMKEDARYLWRVVNLGPHFYIALATFICIGFSTGYAVHMLQTWDDTRNREGPFRFHQECNAVHVALSPWRNFLDLSEYSRAYRIVKMVFVA</sequence>
<proteinExistence type="predicted"/>
<dbReference type="OMA" id="NTRFEEC"/>
<feature type="transmembrane region" description="Helical" evidence="1">
    <location>
        <begin position="431"/>
        <end position="456"/>
    </location>
</feature>
<dbReference type="EMBL" id="CH408034">
    <property type="protein sequence ID" value="EAQ85059.1"/>
    <property type="molecule type" value="Genomic_DNA"/>
</dbReference>
<protein>
    <submittedName>
        <fullName evidence="2">Uncharacterized protein</fullName>
    </submittedName>
</protein>
<name>Q2GSI1_CHAGB</name>
<feature type="transmembrane region" description="Helical" evidence="1">
    <location>
        <begin position="61"/>
        <end position="86"/>
    </location>
</feature>
<dbReference type="eggNOG" id="ENOG502TBMM">
    <property type="taxonomic scope" value="Eukaryota"/>
</dbReference>
<reference evidence="3" key="1">
    <citation type="journal article" date="2015" name="Genome Announc.">
        <title>Draft genome sequence of the cellulolytic fungus Chaetomium globosum.</title>
        <authorList>
            <person name="Cuomo C.A."/>
            <person name="Untereiner W.A."/>
            <person name="Ma L.-J."/>
            <person name="Grabherr M."/>
            <person name="Birren B.W."/>
        </authorList>
    </citation>
    <scope>NUCLEOTIDE SEQUENCE [LARGE SCALE GENOMIC DNA]</scope>
    <source>
        <strain evidence="3">ATCC 6205 / CBS 148.51 / DSM 1962 / NBRC 6347 / NRRL 1970</strain>
    </source>
</reference>
<keyword evidence="1" id="KW-0472">Membrane</keyword>
<dbReference type="InParanoid" id="Q2GSI1"/>
<dbReference type="RefSeq" id="XP_001227000.1">
    <property type="nucleotide sequence ID" value="XM_001226999.1"/>
</dbReference>
<feature type="transmembrane region" description="Helical" evidence="1">
    <location>
        <begin position="388"/>
        <end position="410"/>
    </location>
</feature>